<evidence type="ECO:0000313" key="2">
    <source>
        <dbReference type="EMBL" id="KAK8839472.1"/>
    </source>
</evidence>
<keyword evidence="1" id="KW-0175">Coiled coil</keyword>
<reference evidence="2 3" key="1">
    <citation type="submission" date="2024-04" db="EMBL/GenBank/DDBJ databases">
        <title>Tritrichomonas musculus Genome.</title>
        <authorList>
            <person name="Alves-Ferreira E."/>
            <person name="Grigg M."/>
            <person name="Lorenzi H."/>
            <person name="Galac M."/>
        </authorList>
    </citation>
    <scope>NUCLEOTIDE SEQUENCE [LARGE SCALE GENOMIC DNA]</scope>
    <source>
        <strain evidence="2 3">EAF2021</strain>
    </source>
</reference>
<comment type="caution">
    <text evidence="2">The sequence shown here is derived from an EMBL/GenBank/DDBJ whole genome shotgun (WGS) entry which is preliminary data.</text>
</comment>
<proteinExistence type="predicted"/>
<organism evidence="2 3">
    <name type="scientific">Tritrichomonas musculus</name>
    <dbReference type="NCBI Taxonomy" id="1915356"/>
    <lineage>
        <taxon>Eukaryota</taxon>
        <taxon>Metamonada</taxon>
        <taxon>Parabasalia</taxon>
        <taxon>Tritrichomonadida</taxon>
        <taxon>Tritrichomonadidae</taxon>
        <taxon>Tritrichomonas</taxon>
    </lineage>
</organism>
<evidence type="ECO:0000256" key="1">
    <source>
        <dbReference type="SAM" id="Coils"/>
    </source>
</evidence>
<feature type="coiled-coil region" evidence="1">
    <location>
        <begin position="250"/>
        <end position="284"/>
    </location>
</feature>
<sequence>MPNKKIIRSRIQFPDTHCFFYKNKRYPFKMCYFELCSKYFLQNSEKFQLMQDIELLELLELHGEENHDELNIDEDTIKNFIKYVQQEEISVDQENVIFLHYLSKRFEVDELEEDTKEYIFSHQDELAIEILKGCQYDRTFEEETYENIISNNFEEYMKNEELTRLPIPKIHRILTKYFNNEPASIKYKEINEFIEEVIDHQGRTASILLSFIRIDESNIDIISNMIEKYSERVDFEFIDFSVTKTILSVLNSQKEAMKHLEEEKEAMKENDEHLKEEISRLRTEFSLKEQTKDEIISNLELKLETSKETSANLIRSKEEEISSLTTKLATIKHLKDEEISSLNQKLAAIKQEKEEEISSLKSQIYSLSIRIDCNEVSKEGPGLLSQLKYKQKTPFDRLFVASQSSSDIYNLLLPHTDDDFETNNNGNFFIEFELEAAVTISGVKIFSSNESFPKSFDISIEGETVKSVTEARELNGKHKDMTVSFAPIRGRKVRFTQTGPSWDQGSNFLLIKGIELLSTDSKYSGGVFSTLVSESENEDPHKCPVIISAPTFDFNSFHSLNAEHKICTYSRKNSWFQVELTRGTAVLNGFRLKKCNPGKLRSYKVICTDDSSKPESSWTTLIEINEETKKEHKLLDIYEFPRPSPPTRIVRLVQTGKNWSDSFFLKFYHFDIFGSCF</sequence>
<accession>A0ABR2H0Z0</accession>
<evidence type="ECO:0008006" key="4">
    <source>
        <dbReference type="Google" id="ProtNLM"/>
    </source>
</evidence>
<dbReference type="InterPro" id="IPR008979">
    <property type="entry name" value="Galactose-bd-like_sf"/>
</dbReference>
<gene>
    <name evidence="2" type="ORF">M9Y10_031827</name>
</gene>
<name>A0ABR2H0Z0_9EUKA</name>
<dbReference type="SUPFAM" id="SSF49785">
    <property type="entry name" value="Galactose-binding domain-like"/>
    <property type="match status" value="1"/>
</dbReference>
<dbReference type="Gene3D" id="2.60.120.260">
    <property type="entry name" value="Galactose-binding domain-like"/>
    <property type="match status" value="2"/>
</dbReference>
<keyword evidence="3" id="KW-1185">Reference proteome</keyword>
<dbReference type="Proteomes" id="UP001470230">
    <property type="component" value="Unassembled WGS sequence"/>
</dbReference>
<dbReference type="EMBL" id="JAPFFF010000051">
    <property type="protein sequence ID" value="KAK8839472.1"/>
    <property type="molecule type" value="Genomic_DNA"/>
</dbReference>
<evidence type="ECO:0000313" key="3">
    <source>
        <dbReference type="Proteomes" id="UP001470230"/>
    </source>
</evidence>
<protein>
    <recommendedName>
        <fullName evidence="4">F5/8 type C domain-containing protein</fullName>
    </recommendedName>
</protein>
<feature type="coiled-coil region" evidence="1">
    <location>
        <begin position="332"/>
        <end position="363"/>
    </location>
</feature>